<evidence type="ECO:0000256" key="3">
    <source>
        <dbReference type="SAM" id="MobiDB-lite"/>
    </source>
</evidence>
<feature type="region of interest" description="Disordered" evidence="3">
    <location>
        <begin position="1"/>
        <end position="54"/>
    </location>
</feature>
<name>A0ABV8BZX0_9PSEU</name>
<dbReference type="RefSeq" id="WP_382376759.1">
    <property type="nucleotide sequence ID" value="NZ_JBHRZI010000023.1"/>
</dbReference>
<dbReference type="Pfam" id="PF13561">
    <property type="entry name" value="adh_short_C2"/>
    <property type="match status" value="1"/>
</dbReference>
<dbReference type="PRINTS" id="PR00080">
    <property type="entry name" value="SDRFAMILY"/>
</dbReference>
<dbReference type="InterPro" id="IPR036291">
    <property type="entry name" value="NAD(P)-bd_dom_sf"/>
</dbReference>
<proteinExistence type="inferred from homology"/>
<comment type="similarity">
    <text evidence="1">Belongs to the short-chain dehydrogenases/reductases (SDR) family.</text>
</comment>
<dbReference type="PANTHER" id="PTHR48107">
    <property type="entry name" value="NADPH-DEPENDENT ALDEHYDE REDUCTASE-LIKE PROTEIN, CHLOROPLASTIC-RELATED"/>
    <property type="match status" value="1"/>
</dbReference>
<dbReference type="CDD" id="cd05355">
    <property type="entry name" value="SDR_c1"/>
    <property type="match status" value="1"/>
</dbReference>
<dbReference type="PROSITE" id="PS00061">
    <property type="entry name" value="ADH_SHORT"/>
    <property type="match status" value="1"/>
</dbReference>
<protein>
    <submittedName>
        <fullName evidence="4">SDR family oxidoreductase</fullName>
    </submittedName>
</protein>
<gene>
    <name evidence="4" type="ORF">ACFOWZ_27335</name>
</gene>
<dbReference type="Gene3D" id="3.40.50.720">
    <property type="entry name" value="NAD(P)-binding Rossmann-like Domain"/>
    <property type="match status" value="1"/>
</dbReference>
<comment type="caution">
    <text evidence="4">The sequence shown here is derived from an EMBL/GenBank/DDBJ whole genome shotgun (WGS) entry which is preliminary data.</text>
</comment>
<dbReference type="SUPFAM" id="SSF51735">
    <property type="entry name" value="NAD(P)-binding Rossmann-fold domains"/>
    <property type="match status" value="1"/>
</dbReference>
<accession>A0ABV8BZX0</accession>
<evidence type="ECO:0000313" key="5">
    <source>
        <dbReference type="Proteomes" id="UP001595690"/>
    </source>
</evidence>
<organism evidence="4 5">
    <name type="scientific">Lentzea rhizosphaerae</name>
    <dbReference type="NCBI Taxonomy" id="2041025"/>
    <lineage>
        <taxon>Bacteria</taxon>
        <taxon>Bacillati</taxon>
        <taxon>Actinomycetota</taxon>
        <taxon>Actinomycetes</taxon>
        <taxon>Pseudonocardiales</taxon>
        <taxon>Pseudonocardiaceae</taxon>
        <taxon>Lentzea</taxon>
    </lineage>
</organism>
<reference evidence="5" key="1">
    <citation type="journal article" date="2019" name="Int. J. Syst. Evol. Microbiol.">
        <title>The Global Catalogue of Microorganisms (GCM) 10K type strain sequencing project: providing services to taxonomists for standard genome sequencing and annotation.</title>
        <authorList>
            <consortium name="The Broad Institute Genomics Platform"/>
            <consortium name="The Broad Institute Genome Sequencing Center for Infectious Disease"/>
            <person name="Wu L."/>
            <person name="Ma J."/>
        </authorList>
    </citation>
    <scope>NUCLEOTIDE SEQUENCE [LARGE SCALE GENOMIC DNA]</scope>
    <source>
        <strain evidence="5">CGMCC 4.7405</strain>
    </source>
</reference>
<evidence type="ECO:0000256" key="1">
    <source>
        <dbReference type="ARBA" id="ARBA00006484"/>
    </source>
</evidence>
<keyword evidence="5" id="KW-1185">Reference proteome</keyword>
<dbReference type="PRINTS" id="PR00081">
    <property type="entry name" value="GDHRDH"/>
</dbReference>
<feature type="compositionally biased region" description="Basic and acidic residues" evidence="3">
    <location>
        <begin position="30"/>
        <end position="46"/>
    </location>
</feature>
<dbReference type="PANTHER" id="PTHR48107:SF16">
    <property type="entry name" value="NADPH-DEPENDENT ALDEHYDE REDUCTASE 1, CHLOROPLASTIC"/>
    <property type="match status" value="1"/>
</dbReference>
<evidence type="ECO:0000256" key="2">
    <source>
        <dbReference type="ARBA" id="ARBA00023002"/>
    </source>
</evidence>
<dbReference type="EMBL" id="JBHRZI010000023">
    <property type="protein sequence ID" value="MFC3895214.1"/>
    <property type="molecule type" value="Genomic_DNA"/>
</dbReference>
<sequence length="299" mass="32346">MPEDQYTRQDPREQYPRPGDQEGQEQPHPGTDRRMGPEPDHGERTYRGSGRLPDVKAVITGGDSGIGRAAAVAFAREGADVLLSYLEEEQADAERTAELVRDAGREAVLVPGDLRTENACRELVKRAEEEFGRIDVLVNNAAYQMAQSDGLLGISSEQFDRVFKTNIYAMFWLCKAAVPLMRPGSTIINTSSIQAFMPSPPLMDYAATKAAIVNFTKSLSADLIGKGIRVNSVAPGPVWTPLIPATMPAEKVDDFGAQTPMGRAAQPAELAPVFVFFASQESSYITGEVLGVTGGQLLT</sequence>
<feature type="compositionally biased region" description="Basic and acidic residues" evidence="3">
    <location>
        <begin position="1"/>
        <end position="15"/>
    </location>
</feature>
<evidence type="ECO:0000313" key="4">
    <source>
        <dbReference type="EMBL" id="MFC3895214.1"/>
    </source>
</evidence>
<dbReference type="InterPro" id="IPR020904">
    <property type="entry name" value="Sc_DH/Rdtase_CS"/>
</dbReference>
<keyword evidence="2" id="KW-0560">Oxidoreductase</keyword>
<dbReference type="InterPro" id="IPR002347">
    <property type="entry name" value="SDR_fam"/>
</dbReference>
<dbReference type="Proteomes" id="UP001595690">
    <property type="component" value="Unassembled WGS sequence"/>
</dbReference>